<dbReference type="PROSITE" id="PS51257">
    <property type="entry name" value="PROKAR_LIPOPROTEIN"/>
    <property type="match status" value="1"/>
</dbReference>
<comment type="caution">
    <text evidence="3">The sequence shown here is derived from an EMBL/GenBank/DDBJ whole genome shotgun (WGS) entry which is preliminary data.</text>
</comment>
<evidence type="ECO:0000256" key="1">
    <source>
        <dbReference type="SAM" id="MobiDB-lite"/>
    </source>
</evidence>
<feature type="region of interest" description="Disordered" evidence="1">
    <location>
        <begin position="28"/>
        <end position="54"/>
    </location>
</feature>
<organism evidence="3 4">
    <name type="scientific">Runella defluvii</name>
    <dbReference type="NCBI Taxonomy" id="370973"/>
    <lineage>
        <taxon>Bacteria</taxon>
        <taxon>Pseudomonadati</taxon>
        <taxon>Bacteroidota</taxon>
        <taxon>Cytophagia</taxon>
        <taxon>Cytophagales</taxon>
        <taxon>Spirosomataceae</taxon>
        <taxon>Runella</taxon>
    </lineage>
</organism>
<feature type="chain" id="PRO_5030568603" description="Collagen-like protein" evidence="2">
    <location>
        <begin position="23"/>
        <end position="177"/>
    </location>
</feature>
<dbReference type="RefSeq" id="WP_183975464.1">
    <property type="nucleotide sequence ID" value="NZ_JACIBY010000006.1"/>
</dbReference>
<feature type="signal peptide" evidence="2">
    <location>
        <begin position="1"/>
        <end position="22"/>
    </location>
</feature>
<protein>
    <recommendedName>
        <fullName evidence="5">Collagen-like protein</fullName>
    </recommendedName>
</protein>
<feature type="compositionally biased region" description="Low complexity" evidence="1">
    <location>
        <begin position="36"/>
        <end position="54"/>
    </location>
</feature>
<evidence type="ECO:0000313" key="4">
    <source>
        <dbReference type="Proteomes" id="UP000541352"/>
    </source>
</evidence>
<dbReference type="Proteomes" id="UP000541352">
    <property type="component" value="Unassembled WGS sequence"/>
</dbReference>
<dbReference type="EMBL" id="JACIBY010000006">
    <property type="protein sequence ID" value="MBB3839318.1"/>
    <property type="molecule type" value="Genomic_DNA"/>
</dbReference>
<sequence length="177" mass="18994">MKTLHSLSTALLSASLLFLSIACTPTSGEPGPQGPAGPQGVAGPQGPAGQNGNANVTQVTFNQTFNATEYKSFTFPPAITTDILNSSAILVYIRTSNDPNNLYPIPGMIAGDDFRYFLIPSSRSFQIRRQSGVYVSSISMTKVIIIPANNLINGRVGLPDIDFSDYNAVKKYYNLPD</sequence>
<reference evidence="3 4" key="1">
    <citation type="submission" date="2020-08" db="EMBL/GenBank/DDBJ databases">
        <title>Genomic Encyclopedia of Type Strains, Phase IV (KMG-IV): sequencing the most valuable type-strain genomes for metagenomic binning, comparative biology and taxonomic classification.</title>
        <authorList>
            <person name="Goeker M."/>
        </authorList>
    </citation>
    <scope>NUCLEOTIDE SEQUENCE [LARGE SCALE GENOMIC DNA]</scope>
    <source>
        <strain evidence="3 4">DSM 17976</strain>
    </source>
</reference>
<evidence type="ECO:0000256" key="2">
    <source>
        <dbReference type="SAM" id="SignalP"/>
    </source>
</evidence>
<name>A0A7W5ZLZ2_9BACT</name>
<keyword evidence="2" id="KW-0732">Signal</keyword>
<dbReference type="Gene3D" id="1.20.5.320">
    <property type="entry name" value="6-Phosphogluconate Dehydrogenase, domain 3"/>
    <property type="match status" value="1"/>
</dbReference>
<dbReference type="AlphaFoldDB" id="A0A7W5ZLZ2"/>
<accession>A0A7W5ZLZ2</accession>
<keyword evidence="4" id="KW-1185">Reference proteome</keyword>
<evidence type="ECO:0000313" key="3">
    <source>
        <dbReference type="EMBL" id="MBB3839318.1"/>
    </source>
</evidence>
<gene>
    <name evidence="3" type="ORF">FHS57_003324</name>
</gene>
<proteinExistence type="predicted"/>
<evidence type="ECO:0008006" key="5">
    <source>
        <dbReference type="Google" id="ProtNLM"/>
    </source>
</evidence>